<organism evidence="4 5">
    <name type="scientific">Coccidioides immitis RMSCC 3703</name>
    <dbReference type="NCBI Taxonomy" id="454286"/>
    <lineage>
        <taxon>Eukaryota</taxon>
        <taxon>Fungi</taxon>
        <taxon>Dikarya</taxon>
        <taxon>Ascomycota</taxon>
        <taxon>Pezizomycotina</taxon>
        <taxon>Eurotiomycetes</taxon>
        <taxon>Eurotiomycetidae</taxon>
        <taxon>Onygenales</taxon>
        <taxon>Onygenaceae</taxon>
        <taxon>Coccidioides</taxon>
    </lineage>
</organism>
<proteinExistence type="inferred from homology"/>
<comment type="similarity">
    <text evidence="2">Belongs to the cerato-platanin family.</text>
</comment>
<evidence type="ECO:0000256" key="1">
    <source>
        <dbReference type="ARBA" id="ARBA00004613"/>
    </source>
</evidence>
<dbReference type="GO" id="GO:0005576">
    <property type="term" value="C:extracellular region"/>
    <property type="evidence" value="ECO:0007669"/>
    <property type="project" value="UniProtKB-SubCell"/>
</dbReference>
<reference evidence="5" key="1">
    <citation type="journal article" date="2010" name="Genome Res.">
        <title>Population genomic sequencing of Coccidioides fungi reveals recent hybridization and transposon control.</title>
        <authorList>
            <person name="Neafsey D.E."/>
            <person name="Barker B.M."/>
            <person name="Sharpton T.J."/>
            <person name="Stajich J.E."/>
            <person name="Park D.J."/>
            <person name="Whiston E."/>
            <person name="Hung C.-Y."/>
            <person name="McMahan C."/>
            <person name="White J."/>
            <person name="Sykes S."/>
            <person name="Heiman D."/>
            <person name="Young S."/>
            <person name="Zeng Q."/>
            <person name="Abouelleil A."/>
            <person name="Aftuck L."/>
            <person name="Bessette D."/>
            <person name="Brown A."/>
            <person name="FitzGerald M."/>
            <person name="Lui A."/>
            <person name="Macdonald J.P."/>
            <person name="Priest M."/>
            <person name="Orbach M.J."/>
            <person name="Galgiani J.N."/>
            <person name="Kirkland T.N."/>
            <person name="Cole G.T."/>
            <person name="Birren B.W."/>
            <person name="Henn M.R."/>
            <person name="Taylor J.W."/>
            <person name="Rounsley S.D."/>
        </authorList>
    </citation>
    <scope>NUCLEOTIDE SEQUENCE [LARGE SCALE GENOMIC DNA]</scope>
    <source>
        <strain evidence="5">RMSCC 3703</strain>
    </source>
</reference>
<dbReference type="Gene3D" id="2.40.40.10">
    <property type="entry name" value="RlpA-like domain"/>
    <property type="match status" value="1"/>
</dbReference>
<evidence type="ECO:0000313" key="4">
    <source>
        <dbReference type="EMBL" id="KMU74303.1"/>
    </source>
</evidence>
<comment type="subcellular location">
    <subcellularLocation>
        <location evidence="1">Secreted</location>
    </subcellularLocation>
</comment>
<sequence>MTLRIVPTTTKYAPFRSHPAGIEAKDRERACVERLSSSLSPPATPLASTTDLSYDTHYDDPSLALSGVTCSDGDNGMITKGYNTAGEIPNYPHVGGAFTVETWNSPNCGKCYKVTYNAKTIFLTAIDHSNSGFNIAKKSMDVLTNGRAEELGRIKVTYEEVASSLCGLK</sequence>
<dbReference type="Proteomes" id="UP000054559">
    <property type="component" value="Unassembled WGS sequence"/>
</dbReference>
<dbReference type="OrthoDB" id="4898945at2759"/>
<dbReference type="EMBL" id="DS268134">
    <property type="protein sequence ID" value="KMU74303.1"/>
    <property type="molecule type" value="Genomic_DNA"/>
</dbReference>
<accession>A0A0J8QSS2</accession>
<evidence type="ECO:0000313" key="5">
    <source>
        <dbReference type="Proteomes" id="UP000054559"/>
    </source>
</evidence>
<dbReference type="InterPro" id="IPR036908">
    <property type="entry name" value="RlpA-like_sf"/>
</dbReference>
<protein>
    <submittedName>
        <fullName evidence="4">Allergen Asp f 15</fullName>
    </submittedName>
</protein>
<dbReference type="SUPFAM" id="SSF50685">
    <property type="entry name" value="Barwin-like endoglucanases"/>
    <property type="match status" value="1"/>
</dbReference>
<dbReference type="STRING" id="454286.A0A0J8QSS2"/>
<evidence type="ECO:0000256" key="3">
    <source>
        <dbReference type="ARBA" id="ARBA00022525"/>
    </source>
</evidence>
<dbReference type="InterPro" id="IPR010829">
    <property type="entry name" value="Cerato-platanin"/>
</dbReference>
<gene>
    <name evidence="4" type="ORF">CISG_04652</name>
</gene>
<keyword evidence="3" id="KW-0964">Secreted</keyword>
<name>A0A0J8QSS2_COCIT</name>
<dbReference type="CDD" id="cd22778">
    <property type="entry name" value="DPBB_CEPL-like"/>
    <property type="match status" value="1"/>
</dbReference>
<dbReference type="Pfam" id="PF07249">
    <property type="entry name" value="Cerato-platanin"/>
    <property type="match status" value="1"/>
</dbReference>
<evidence type="ECO:0000256" key="2">
    <source>
        <dbReference type="ARBA" id="ARBA00010421"/>
    </source>
</evidence>
<dbReference type="AlphaFoldDB" id="A0A0J8QSS2"/>